<comment type="caution">
    <text evidence="1">The sequence shown here is derived from an EMBL/GenBank/DDBJ whole genome shotgun (WGS) entry which is preliminary data.</text>
</comment>
<gene>
    <name evidence="1" type="ORF">UY67_C0011G0025</name>
</gene>
<protein>
    <submittedName>
        <fullName evidence="1">Uncharacterized protein</fullName>
    </submittedName>
</protein>
<dbReference type="AlphaFoldDB" id="A0A0G1WZ30"/>
<organism evidence="1 2">
    <name type="scientific">Candidatus Kaiserbacteria bacterium GW2011_GWA2_52_12</name>
    <dbReference type="NCBI Taxonomy" id="1618671"/>
    <lineage>
        <taxon>Bacteria</taxon>
        <taxon>Candidatus Kaiseribacteriota</taxon>
    </lineage>
</organism>
<proteinExistence type="predicted"/>
<evidence type="ECO:0000313" key="1">
    <source>
        <dbReference type="EMBL" id="KKW24103.1"/>
    </source>
</evidence>
<dbReference type="Proteomes" id="UP000034273">
    <property type="component" value="Unassembled WGS sequence"/>
</dbReference>
<sequence length="91" mass="10651">MPVFRPPEWIPKNFDERPYVFLAGPIEGAPDWQRTADWNVMRQSEFARHIVVAADRGFPGRKYISLMLKKYDIPLNDTLAEACRSALLRFR</sequence>
<reference evidence="1 2" key="1">
    <citation type="journal article" date="2015" name="Nature">
        <title>rRNA introns, odd ribosomes, and small enigmatic genomes across a large radiation of phyla.</title>
        <authorList>
            <person name="Brown C.T."/>
            <person name="Hug L.A."/>
            <person name="Thomas B.C."/>
            <person name="Sharon I."/>
            <person name="Castelle C.J."/>
            <person name="Singh A."/>
            <person name="Wilkins M.J."/>
            <person name="Williams K.H."/>
            <person name="Banfield J.F."/>
        </authorList>
    </citation>
    <scope>NUCLEOTIDE SEQUENCE [LARGE SCALE GENOMIC DNA]</scope>
</reference>
<evidence type="ECO:0000313" key="2">
    <source>
        <dbReference type="Proteomes" id="UP000034273"/>
    </source>
</evidence>
<dbReference type="EMBL" id="LCQW01000011">
    <property type="protein sequence ID" value="KKW24103.1"/>
    <property type="molecule type" value="Genomic_DNA"/>
</dbReference>
<name>A0A0G1WZ30_9BACT</name>
<accession>A0A0G1WZ30</accession>
<dbReference type="STRING" id="1618671.UY67_C0011G0025"/>